<comment type="pathway">
    <text evidence="2">Cofactor metabolism; pyridoxal 5'-phosphate salvage; pyridoxal 5'-phosphate from pyridoxamine 5'-phosphate: step 1/1.</text>
</comment>
<dbReference type="EnsemblPlants" id="Bo01827s010.1">
    <property type="protein sequence ID" value="Bo01827s010.1"/>
    <property type="gene ID" value="Bo01827s010"/>
</dbReference>
<evidence type="ECO:0000256" key="7">
    <source>
        <dbReference type="ARBA" id="ARBA00023002"/>
    </source>
</evidence>
<evidence type="ECO:0000256" key="6">
    <source>
        <dbReference type="ARBA" id="ARBA00022643"/>
    </source>
</evidence>
<dbReference type="PANTHER" id="PTHR10851">
    <property type="entry name" value="PYRIDOXINE-5-PHOSPHATE OXIDASE"/>
    <property type="match status" value="1"/>
</dbReference>
<comment type="pathway">
    <text evidence="3">Cofactor metabolism; pyridoxal 5'-phosphate salvage; pyridoxal 5'-phosphate from pyridoxine 5'-phosphate: step 1/1.</text>
</comment>
<keyword evidence="6" id="KW-0288">FMN</keyword>
<dbReference type="HOGENOM" id="CLU_058669_1_2_1"/>
<name>A0A0D2ZVL5_BRAOL</name>
<dbReference type="UniPathway" id="UPA01068">
    <property type="reaction ID" value="UER00304"/>
</dbReference>
<dbReference type="eggNOG" id="KOG4558">
    <property type="taxonomic scope" value="Eukaryota"/>
</dbReference>
<dbReference type="GO" id="GO:0010181">
    <property type="term" value="F:FMN binding"/>
    <property type="evidence" value="ECO:0007669"/>
    <property type="project" value="InterPro"/>
</dbReference>
<dbReference type="PANTHER" id="PTHR10851:SF3">
    <property type="entry name" value="PYRIDOXINE_PYRIDOXAMINE 5'-PHOSPHATE OXIDASE 2"/>
    <property type="match status" value="1"/>
</dbReference>
<evidence type="ECO:0000256" key="3">
    <source>
        <dbReference type="ARBA" id="ARBA00005037"/>
    </source>
</evidence>
<keyword evidence="10" id="KW-1185">Reference proteome</keyword>
<keyword evidence="5" id="KW-0285">Flavoprotein</keyword>
<dbReference type="GO" id="GO:0004733">
    <property type="term" value="F:pyridoxamine phosphate oxidase activity"/>
    <property type="evidence" value="ECO:0007669"/>
    <property type="project" value="UniProtKB-EC"/>
</dbReference>
<proteinExistence type="predicted"/>
<dbReference type="Gene3D" id="2.30.110.10">
    <property type="entry name" value="Electron Transport, Fmn-binding Protein, Chain A"/>
    <property type="match status" value="1"/>
</dbReference>
<dbReference type="InterPro" id="IPR024624">
    <property type="entry name" value="Pyridox_Oxase_Alr4036_FMN-bd"/>
</dbReference>
<protein>
    <recommendedName>
        <fullName evidence="4">pyridoxal 5'-phosphate synthase</fullName>
        <ecNumber evidence="4">1.4.3.5</ecNumber>
    </recommendedName>
</protein>
<reference evidence="9" key="2">
    <citation type="submission" date="2015-06" db="UniProtKB">
        <authorList>
            <consortium name="EnsemblPlants"/>
        </authorList>
    </citation>
    <scope>IDENTIFICATION</scope>
</reference>
<dbReference type="AlphaFoldDB" id="A0A0D2ZVL5"/>
<dbReference type="Gramene" id="Bo01827s010.1">
    <property type="protein sequence ID" value="Bo01827s010.1"/>
    <property type="gene ID" value="Bo01827s010"/>
</dbReference>
<dbReference type="SUPFAM" id="SSF50475">
    <property type="entry name" value="FMN-binding split barrel"/>
    <property type="match status" value="1"/>
</dbReference>
<reference evidence="9" key="1">
    <citation type="journal article" date="2014" name="Genome Biol.">
        <title>Transcriptome and methylome profiling reveals relics of genome dominance in the mesopolyploid Brassica oleracea.</title>
        <authorList>
            <person name="Parkin I.A."/>
            <person name="Koh C."/>
            <person name="Tang H."/>
            <person name="Robinson S.J."/>
            <person name="Kagale S."/>
            <person name="Clarke W.E."/>
            <person name="Town C.D."/>
            <person name="Nixon J."/>
            <person name="Krishnakumar V."/>
            <person name="Bidwell S.L."/>
            <person name="Denoeud F."/>
            <person name="Belcram H."/>
            <person name="Links M.G."/>
            <person name="Just J."/>
            <person name="Clarke C."/>
            <person name="Bender T."/>
            <person name="Huebert T."/>
            <person name="Mason A.S."/>
            <person name="Pires J.C."/>
            <person name="Barker G."/>
            <person name="Moore J."/>
            <person name="Walley P.G."/>
            <person name="Manoli S."/>
            <person name="Batley J."/>
            <person name="Edwards D."/>
            <person name="Nelson M.N."/>
            <person name="Wang X."/>
            <person name="Paterson A.H."/>
            <person name="King G."/>
            <person name="Bancroft I."/>
            <person name="Chalhoub B."/>
            <person name="Sharpe A.G."/>
        </authorList>
    </citation>
    <scope>NUCLEOTIDE SEQUENCE [LARGE SCALE GENOMIC DNA]</scope>
    <source>
        <strain evidence="9">cv. TO1000</strain>
    </source>
</reference>
<evidence type="ECO:0000256" key="4">
    <source>
        <dbReference type="ARBA" id="ARBA00012801"/>
    </source>
</evidence>
<dbReference type="STRING" id="109376.A0A0D2ZVL5"/>
<dbReference type="GO" id="GO:0008615">
    <property type="term" value="P:pyridoxine biosynthetic process"/>
    <property type="evidence" value="ECO:0007669"/>
    <property type="project" value="InterPro"/>
</dbReference>
<evidence type="ECO:0000256" key="1">
    <source>
        <dbReference type="ARBA" id="ARBA00001917"/>
    </source>
</evidence>
<evidence type="ECO:0000256" key="5">
    <source>
        <dbReference type="ARBA" id="ARBA00022630"/>
    </source>
</evidence>
<dbReference type="Pfam" id="PF12766">
    <property type="entry name" value="Pyridox_oxase_2"/>
    <property type="match status" value="1"/>
</dbReference>
<evidence type="ECO:0000259" key="8">
    <source>
        <dbReference type="Pfam" id="PF12766"/>
    </source>
</evidence>
<sequence length="220" mass="24881">MGTAAAPWKQLLFGAIEANSHLKHSSYAQLVSLPFSILLVLFTQGAKFLSSVDICRRRLVLMAALRIAPSSSENGERIQINTDLRSRKIQELKQCPFSEMCWYFSDTWEQFRINGRVEVIDASNTDQTKLQLREKAWFANSLKSRMTYTCPAPGMPYNGEQPDQEVKLDPSSGPVADYCLMLLEPEKVDYLNLKSNQRLLFSSMISGTGDKCWTSEKVNP</sequence>
<dbReference type="InterPro" id="IPR000659">
    <property type="entry name" value="Pyridox_Oxase"/>
</dbReference>
<organism evidence="9 10">
    <name type="scientific">Brassica oleracea var. oleracea</name>
    <dbReference type="NCBI Taxonomy" id="109376"/>
    <lineage>
        <taxon>Eukaryota</taxon>
        <taxon>Viridiplantae</taxon>
        <taxon>Streptophyta</taxon>
        <taxon>Embryophyta</taxon>
        <taxon>Tracheophyta</taxon>
        <taxon>Spermatophyta</taxon>
        <taxon>Magnoliopsida</taxon>
        <taxon>eudicotyledons</taxon>
        <taxon>Gunneridae</taxon>
        <taxon>Pentapetalae</taxon>
        <taxon>rosids</taxon>
        <taxon>malvids</taxon>
        <taxon>Brassicales</taxon>
        <taxon>Brassicaceae</taxon>
        <taxon>Brassiceae</taxon>
        <taxon>Brassica</taxon>
    </lineage>
</organism>
<dbReference type="Proteomes" id="UP000032141">
    <property type="component" value="Unassembled WGS sequence"/>
</dbReference>
<keyword evidence="7" id="KW-0560">Oxidoreductase</keyword>
<evidence type="ECO:0000313" key="9">
    <source>
        <dbReference type="EnsemblPlants" id="Bo01827s010.1"/>
    </source>
</evidence>
<evidence type="ECO:0000256" key="2">
    <source>
        <dbReference type="ARBA" id="ARBA00004738"/>
    </source>
</evidence>
<comment type="cofactor">
    <cofactor evidence="1">
        <name>FMN</name>
        <dbReference type="ChEBI" id="CHEBI:58210"/>
    </cofactor>
</comment>
<dbReference type="InterPro" id="IPR012349">
    <property type="entry name" value="Split_barrel_FMN-bd"/>
</dbReference>
<dbReference type="OMA" id="NERVMHE"/>
<evidence type="ECO:0000313" key="10">
    <source>
        <dbReference type="Proteomes" id="UP000032141"/>
    </source>
</evidence>
<dbReference type="EC" id="1.4.3.5" evidence="4"/>
<feature type="domain" description="Pyridoxamine 5'-phosphate oxidase Alr4036 family FMN-binding" evidence="8">
    <location>
        <begin position="72"/>
        <end position="120"/>
    </location>
</feature>
<accession>A0A0D2ZVL5</accession>